<dbReference type="InterPro" id="IPR027484">
    <property type="entry name" value="PInositol-4-P-5-kinase_N"/>
</dbReference>
<keyword evidence="3" id="KW-0808">Transferase</keyword>
<dbReference type="GO" id="GO:0010008">
    <property type="term" value="C:endosome membrane"/>
    <property type="evidence" value="ECO:0007669"/>
    <property type="project" value="TreeGrafter"/>
</dbReference>
<feature type="domain" description="PIPK" evidence="4">
    <location>
        <begin position="237"/>
        <end position="546"/>
    </location>
</feature>
<sequence>MCKDLIEMNYELNSMASEVFDKALSYFKNDQIQITSDENEGENGENGNSSLQIPLTPAAESLLSFVEQFKLTFRSHMGKFDPDGIFKRSEAVDSNDFYYIQADSCLIRCRYFLYSFISKWNSSKIDQSFGGDNLANLHHSKSVANSLLSTTTKKEGNVDATSSSSSNLLHATVGSNTSLASLTTHQNHNNTFSLMPPESHHFINSLIGGLENSATSDNLVSDTRMSGTSISRTNSKASGVVAMDLPMITNPLQRDLHFELPMNGATILIRDLFDAKNNPSPDVGSIIAYTLASSDYEEKKYNKSKEGTEGDTNFVMSISVIRKSNAQSKSTSQCLLSSAPWHPQGGKSGASFFRTEDERFVIKQMSRFELESFKKCGLKYIDYVNTASTEKRLTALCKIYGVFGINYVNKQNGNSLKIDVLVMEYLFYNKNIKQLWDLKGSLRNRYASTKTEAPVLLDENLVQDLWAIVNDSHFLSNQGIMDYSLLAGICKSDEVVIGICDYMRTYTLDKKVESLVKTALPIAHSPTVVSPEQYCKRFYEAIDGYFAKAPDQWTGQSDPSAN</sequence>
<dbReference type="GO" id="GO:0000285">
    <property type="term" value="F:1-phosphatidylinositol-3-phosphate 5-kinase activity"/>
    <property type="evidence" value="ECO:0007669"/>
    <property type="project" value="InterPro"/>
</dbReference>
<evidence type="ECO:0000256" key="3">
    <source>
        <dbReference type="PROSITE-ProRule" id="PRU00781"/>
    </source>
</evidence>
<dbReference type="GO" id="GO:0046854">
    <property type="term" value="P:phosphatidylinositol phosphate biosynthetic process"/>
    <property type="evidence" value="ECO:0007669"/>
    <property type="project" value="TreeGrafter"/>
</dbReference>
<dbReference type="PANTHER" id="PTHR45748:SF7">
    <property type="entry name" value="1-PHOSPHATIDYLINOSITOL 3-PHOSPHATE 5-KINASE-RELATED"/>
    <property type="match status" value="1"/>
</dbReference>
<evidence type="ECO:0000313" key="5">
    <source>
        <dbReference type="Proteomes" id="UP000887574"/>
    </source>
</evidence>
<dbReference type="SUPFAM" id="SSF56104">
    <property type="entry name" value="SAICAR synthase-like"/>
    <property type="match status" value="1"/>
</dbReference>
<evidence type="ECO:0000259" key="4">
    <source>
        <dbReference type="PROSITE" id="PS51455"/>
    </source>
</evidence>
<accession>A0A915E844</accession>
<evidence type="ECO:0000313" key="6">
    <source>
        <dbReference type="WBParaSite" id="jg3355"/>
    </source>
</evidence>
<dbReference type="PANTHER" id="PTHR45748">
    <property type="entry name" value="1-PHOSPHATIDYLINOSITOL 3-PHOSPHATE 5-KINASE-RELATED"/>
    <property type="match status" value="1"/>
</dbReference>
<dbReference type="Proteomes" id="UP000887574">
    <property type="component" value="Unplaced"/>
</dbReference>
<protein>
    <submittedName>
        <fullName evidence="6">PIPK domain-containing protein</fullName>
    </submittedName>
</protein>
<dbReference type="InterPro" id="IPR044769">
    <property type="entry name" value="PIKfyve_PIPKc"/>
</dbReference>
<dbReference type="Gene3D" id="3.30.800.10">
    <property type="entry name" value="Phosphatidylinositol Phosphate Kinase II Beta"/>
    <property type="match status" value="1"/>
</dbReference>
<dbReference type="Pfam" id="PF01504">
    <property type="entry name" value="PIP5K"/>
    <property type="match status" value="2"/>
</dbReference>
<keyword evidence="1 3" id="KW-0547">Nucleotide-binding</keyword>
<dbReference type="PROSITE" id="PS51455">
    <property type="entry name" value="PIPK"/>
    <property type="match status" value="1"/>
</dbReference>
<keyword evidence="5" id="KW-1185">Reference proteome</keyword>
<dbReference type="WBParaSite" id="jg3355">
    <property type="protein sequence ID" value="jg3355"/>
    <property type="gene ID" value="jg3355"/>
</dbReference>
<dbReference type="GO" id="GO:0005524">
    <property type="term" value="F:ATP binding"/>
    <property type="evidence" value="ECO:0007669"/>
    <property type="project" value="UniProtKB-UniRule"/>
</dbReference>
<keyword evidence="3" id="KW-0418">Kinase</keyword>
<dbReference type="InterPro" id="IPR027483">
    <property type="entry name" value="PInositol-4-P-4/5-kinase_C_sf"/>
</dbReference>
<keyword evidence="2 3" id="KW-0067">ATP-binding</keyword>
<dbReference type="SMART" id="SM00330">
    <property type="entry name" value="PIPKc"/>
    <property type="match status" value="1"/>
</dbReference>
<organism evidence="5 6">
    <name type="scientific">Ditylenchus dipsaci</name>
    <dbReference type="NCBI Taxonomy" id="166011"/>
    <lineage>
        <taxon>Eukaryota</taxon>
        <taxon>Metazoa</taxon>
        <taxon>Ecdysozoa</taxon>
        <taxon>Nematoda</taxon>
        <taxon>Chromadorea</taxon>
        <taxon>Rhabditida</taxon>
        <taxon>Tylenchina</taxon>
        <taxon>Tylenchomorpha</taxon>
        <taxon>Sphaerularioidea</taxon>
        <taxon>Anguinidae</taxon>
        <taxon>Anguininae</taxon>
        <taxon>Ditylenchus</taxon>
    </lineage>
</organism>
<dbReference type="InterPro" id="IPR002498">
    <property type="entry name" value="PInositol-4-P-4/5-kinase_core"/>
</dbReference>
<proteinExistence type="predicted"/>
<dbReference type="AlphaFoldDB" id="A0A915E844"/>
<dbReference type="Gene3D" id="3.30.810.10">
    <property type="entry name" value="2-Layer Sandwich"/>
    <property type="match status" value="1"/>
</dbReference>
<reference evidence="6" key="1">
    <citation type="submission" date="2022-11" db="UniProtKB">
        <authorList>
            <consortium name="WormBaseParasite"/>
        </authorList>
    </citation>
    <scope>IDENTIFICATION</scope>
</reference>
<evidence type="ECO:0000256" key="2">
    <source>
        <dbReference type="ARBA" id="ARBA00022840"/>
    </source>
</evidence>
<dbReference type="CDD" id="cd17300">
    <property type="entry name" value="PIPKc_PIKfyve"/>
    <property type="match status" value="1"/>
</dbReference>
<evidence type="ECO:0000256" key="1">
    <source>
        <dbReference type="ARBA" id="ARBA00022741"/>
    </source>
</evidence>
<name>A0A915E844_9BILA</name>